<dbReference type="PANTHER" id="PTHR43591">
    <property type="entry name" value="METHYLTRANSFERASE"/>
    <property type="match status" value="1"/>
</dbReference>
<proteinExistence type="predicted"/>
<evidence type="ECO:0000259" key="1">
    <source>
        <dbReference type="Pfam" id="PF13649"/>
    </source>
</evidence>
<organism evidence="2 3">
    <name type="scientific">Naja naja</name>
    <name type="common">Indian cobra</name>
    <dbReference type="NCBI Taxonomy" id="35670"/>
    <lineage>
        <taxon>Eukaryota</taxon>
        <taxon>Metazoa</taxon>
        <taxon>Chordata</taxon>
        <taxon>Craniata</taxon>
        <taxon>Vertebrata</taxon>
        <taxon>Euteleostomi</taxon>
        <taxon>Lepidosauria</taxon>
        <taxon>Squamata</taxon>
        <taxon>Bifurcata</taxon>
        <taxon>Unidentata</taxon>
        <taxon>Episquamata</taxon>
        <taxon>Toxicofera</taxon>
        <taxon>Serpentes</taxon>
        <taxon>Colubroidea</taxon>
        <taxon>Elapidae</taxon>
        <taxon>Elapinae</taxon>
        <taxon>Naja</taxon>
    </lineage>
</organism>
<dbReference type="InterPro" id="IPR041698">
    <property type="entry name" value="Methyltransf_25"/>
</dbReference>
<gene>
    <name evidence="2" type="primary">METTL27</name>
</gene>
<reference evidence="2" key="2">
    <citation type="submission" date="2025-09" db="UniProtKB">
        <authorList>
            <consortium name="Ensembl"/>
        </authorList>
    </citation>
    <scope>IDENTIFICATION</scope>
</reference>
<evidence type="ECO:0000313" key="2">
    <source>
        <dbReference type="Ensembl" id="ENSNNAP00000001596.1"/>
    </source>
</evidence>
<dbReference type="OrthoDB" id="3647at2759"/>
<dbReference type="Proteomes" id="UP000694559">
    <property type="component" value="Unplaced"/>
</dbReference>
<dbReference type="PANTHER" id="PTHR43591:SF101">
    <property type="entry name" value="METHYLTRANSFERASE-LIKE PROTEIN 27"/>
    <property type="match status" value="1"/>
</dbReference>
<dbReference type="SUPFAM" id="SSF53335">
    <property type="entry name" value="S-adenosyl-L-methionine-dependent methyltransferases"/>
    <property type="match status" value="1"/>
</dbReference>
<dbReference type="CDD" id="cd02440">
    <property type="entry name" value="AdoMet_MTases"/>
    <property type="match status" value="1"/>
</dbReference>
<dbReference type="InterPro" id="IPR029063">
    <property type="entry name" value="SAM-dependent_MTases_sf"/>
</dbReference>
<reference evidence="2" key="1">
    <citation type="submission" date="2025-08" db="UniProtKB">
        <authorList>
            <consortium name="Ensembl"/>
        </authorList>
    </citation>
    <scope>IDENTIFICATION</scope>
</reference>
<dbReference type="Ensembl" id="ENSNNAT00000001685.1">
    <property type="protein sequence ID" value="ENSNNAP00000001596.1"/>
    <property type="gene ID" value="ENSNNAG00000001140.1"/>
</dbReference>
<accession>A0A8C6X1C1</accession>
<evidence type="ECO:0000313" key="3">
    <source>
        <dbReference type="Proteomes" id="UP000694559"/>
    </source>
</evidence>
<dbReference type="GeneTree" id="ENSGT00530000063975"/>
<dbReference type="OMA" id="WESGGFK"/>
<dbReference type="AlphaFoldDB" id="A0A8C6X1C1"/>
<feature type="domain" description="Methyltransferase" evidence="1">
    <location>
        <begin position="109"/>
        <end position="200"/>
    </location>
</feature>
<dbReference type="Pfam" id="PF13649">
    <property type="entry name" value="Methyltransf_25"/>
    <property type="match status" value="1"/>
</dbReference>
<protein>
    <submittedName>
        <fullName evidence="2">Methyltransferase like 27</fullName>
    </submittedName>
</protein>
<keyword evidence="3" id="KW-1185">Reference proteome</keyword>
<name>A0A8C6X1C1_NAJNA</name>
<sequence>PIYRAVPQKGARPAATKSAEGGSVISGWAGAARPIGGKAPPASSCRLAEVQRRVAEVHHQSDLQQLLGFYNGWAQDYDQDVAVLQYQAPSLAAAFLASVFQGSAEDALVLDVACGTGLVAQELQGKGFRHLHGLDGSREMLEHAQHKGLYEDLKLCLLGQETLPAPEGSYNATVIVGALSEGQVPSGVIPQLLLVTKPGGYVCLTTRNNLSNLRYKIELQQLLNDLEQQGLWEKVGMQEVEKWERATSHQESDQDSDYISGVVYVYRKK</sequence>
<dbReference type="Gene3D" id="3.40.50.150">
    <property type="entry name" value="Vaccinia Virus protein VP39"/>
    <property type="match status" value="1"/>
</dbReference>